<name>A0A1B7N3K2_9AGAM</name>
<evidence type="ECO:0000256" key="1">
    <source>
        <dbReference type="SAM" id="MobiDB-lite"/>
    </source>
</evidence>
<proteinExistence type="predicted"/>
<dbReference type="AlphaFoldDB" id="A0A1B7N3K2"/>
<reference evidence="2 3" key="1">
    <citation type="submission" date="2016-06" db="EMBL/GenBank/DDBJ databases">
        <title>Comparative genomics of the ectomycorrhizal sister species Rhizopogon vinicolor and Rhizopogon vesiculosus (Basidiomycota: Boletales) reveals a divergence of the mating type B locus.</title>
        <authorList>
            <consortium name="DOE Joint Genome Institute"/>
            <person name="Mujic A.B."/>
            <person name="Kuo A."/>
            <person name="Tritt A."/>
            <person name="Lipzen A."/>
            <person name="Chen C."/>
            <person name="Johnson J."/>
            <person name="Sharma A."/>
            <person name="Barry K."/>
            <person name="Grigoriev I.V."/>
            <person name="Spatafora J.W."/>
        </authorList>
    </citation>
    <scope>NUCLEOTIDE SEQUENCE [LARGE SCALE GENOMIC DNA]</scope>
    <source>
        <strain evidence="2 3">AM-OR11-026</strain>
    </source>
</reference>
<organism evidence="2 3">
    <name type="scientific">Rhizopogon vinicolor AM-OR11-026</name>
    <dbReference type="NCBI Taxonomy" id="1314800"/>
    <lineage>
        <taxon>Eukaryota</taxon>
        <taxon>Fungi</taxon>
        <taxon>Dikarya</taxon>
        <taxon>Basidiomycota</taxon>
        <taxon>Agaricomycotina</taxon>
        <taxon>Agaricomycetes</taxon>
        <taxon>Agaricomycetidae</taxon>
        <taxon>Boletales</taxon>
        <taxon>Suillineae</taxon>
        <taxon>Rhizopogonaceae</taxon>
        <taxon>Rhizopogon</taxon>
    </lineage>
</organism>
<dbReference type="Proteomes" id="UP000092154">
    <property type="component" value="Unassembled WGS sequence"/>
</dbReference>
<evidence type="ECO:0000313" key="3">
    <source>
        <dbReference type="Proteomes" id="UP000092154"/>
    </source>
</evidence>
<gene>
    <name evidence="2" type="ORF">K503DRAFT_86375</name>
</gene>
<protein>
    <submittedName>
        <fullName evidence="2">Uncharacterized protein</fullName>
    </submittedName>
</protein>
<keyword evidence="3" id="KW-1185">Reference proteome</keyword>
<dbReference type="EMBL" id="KV448250">
    <property type="protein sequence ID" value="OAX39425.1"/>
    <property type="molecule type" value="Genomic_DNA"/>
</dbReference>
<dbReference type="InParanoid" id="A0A1B7N3K2"/>
<feature type="region of interest" description="Disordered" evidence="1">
    <location>
        <begin position="1"/>
        <end position="29"/>
    </location>
</feature>
<evidence type="ECO:0000313" key="2">
    <source>
        <dbReference type="EMBL" id="OAX39425.1"/>
    </source>
</evidence>
<sequence>MRLLFGSLIEPPGADPPTAGYTSPADGLPVEPNFTGTNFPTCGMAPKLPSPPTPAISIK</sequence>
<accession>A0A1B7N3K2</accession>